<dbReference type="AlphaFoldDB" id="A0A930B896"/>
<evidence type="ECO:0000313" key="2">
    <source>
        <dbReference type="Proteomes" id="UP000757890"/>
    </source>
</evidence>
<sequence>MEEETEIKDGKVTERDVKCEYCENPITINIIKKKGGVYVVKYKCNQCGTEKECRFSKISYAYDEMLKMYWNSKKR</sequence>
<comment type="caution">
    <text evidence="1">The sequence shown here is derived from an EMBL/GenBank/DDBJ whole genome shotgun (WGS) entry which is preliminary data.</text>
</comment>
<dbReference type="Proteomes" id="UP000757890">
    <property type="component" value="Unassembled WGS sequence"/>
</dbReference>
<protein>
    <submittedName>
        <fullName evidence="1">Uncharacterized protein</fullName>
    </submittedName>
</protein>
<accession>A0A930B896</accession>
<evidence type="ECO:0000313" key="1">
    <source>
        <dbReference type="EMBL" id="MBF1129821.1"/>
    </source>
</evidence>
<dbReference type="EMBL" id="JABZMK010000057">
    <property type="protein sequence ID" value="MBF1129821.1"/>
    <property type="molecule type" value="Genomic_DNA"/>
</dbReference>
<name>A0A930B896_9FIRM</name>
<organism evidence="1 2">
    <name type="scientific">Dialister invisus</name>
    <dbReference type="NCBI Taxonomy" id="218538"/>
    <lineage>
        <taxon>Bacteria</taxon>
        <taxon>Bacillati</taxon>
        <taxon>Bacillota</taxon>
        <taxon>Negativicutes</taxon>
        <taxon>Veillonellales</taxon>
        <taxon>Veillonellaceae</taxon>
        <taxon>Dialister</taxon>
    </lineage>
</organism>
<reference evidence="1" key="1">
    <citation type="submission" date="2020-04" db="EMBL/GenBank/DDBJ databases">
        <title>Deep metagenomics examines the oral microbiome during advanced dental caries in children, revealing novel taxa and co-occurrences with host molecules.</title>
        <authorList>
            <person name="Baker J.L."/>
            <person name="Morton J.T."/>
            <person name="Dinis M."/>
            <person name="Alvarez R."/>
            <person name="Tran N.C."/>
            <person name="Knight R."/>
            <person name="Edlund A."/>
        </authorList>
    </citation>
    <scope>NUCLEOTIDE SEQUENCE</scope>
    <source>
        <strain evidence="1">JCVI_32_bin.14</strain>
    </source>
</reference>
<gene>
    <name evidence="1" type="ORF">HXL70_07245</name>
</gene>
<proteinExistence type="predicted"/>